<dbReference type="InterPro" id="IPR006094">
    <property type="entry name" value="Oxid_FAD_bind_N"/>
</dbReference>
<dbReference type="GO" id="GO:0016491">
    <property type="term" value="F:oxidoreductase activity"/>
    <property type="evidence" value="ECO:0007669"/>
    <property type="project" value="UniProtKB-KW"/>
</dbReference>
<sequence>MKRSDVPFRLRDGAVLPGDPLYRRLRSTYTTRHSPALVLLPTSDSQVAEALAFARSTDLPLAIRSGGHGLSGRSSNDGGIVIDLSSMKRIEVADRRRRLVRVQAGARWAEVARALDPHGLAISSGDHGNVGVGGLATAGGAGWLARSYGLTIDRIRAATVVLADGRIVHTDADNEPDLLWAVRGAGDTVGVVTDFTIEAIELDAIGIAQIAIEVDRRGVGLQRWSEHMAGAPRELTTNGILGSDGRSHILQLTAVASVGDPERIRSLIEPVARLGVRALSVTAQLGRYSMLVSAGHLHPNLGQQRSTTTNALFPTLTADSAEALMQVTSHPLGPLVQLRSLGGAVNDLDATATAYPHRDQQVLAIVSAFPPAGVRELGLASRPLWPHAGGAYRNFESHPTAATVERAYGASSERVRLTALSYDPSGVFAD</sequence>
<evidence type="ECO:0000313" key="8">
    <source>
        <dbReference type="Proteomes" id="UP000244893"/>
    </source>
</evidence>
<dbReference type="OrthoDB" id="9775082at2"/>
<evidence type="ECO:0000259" key="6">
    <source>
        <dbReference type="PROSITE" id="PS51387"/>
    </source>
</evidence>
<dbReference type="Pfam" id="PF01565">
    <property type="entry name" value="FAD_binding_4"/>
    <property type="match status" value="1"/>
</dbReference>
<dbReference type="InterPro" id="IPR016169">
    <property type="entry name" value="FAD-bd_PCMH_sub2"/>
</dbReference>
<evidence type="ECO:0000256" key="5">
    <source>
        <dbReference type="ARBA" id="ARBA00023002"/>
    </source>
</evidence>
<dbReference type="GO" id="GO:0071949">
    <property type="term" value="F:FAD binding"/>
    <property type="evidence" value="ECO:0007669"/>
    <property type="project" value="InterPro"/>
</dbReference>
<comment type="cofactor">
    <cofactor evidence="1">
        <name>FAD</name>
        <dbReference type="ChEBI" id="CHEBI:57692"/>
    </cofactor>
</comment>
<dbReference type="PANTHER" id="PTHR42973:SF39">
    <property type="entry name" value="FAD-BINDING PCMH-TYPE DOMAIN-CONTAINING PROTEIN"/>
    <property type="match status" value="1"/>
</dbReference>
<evidence type="ECO:0000256" key="2">
    <source>
        <dbReference type="ARBA" id="ARBA00005466"/>
    </source>
</evidence>
<dbReference type="Gene3D" id="3.30.43.10">
    <property type="entry name" value="Uridine Diphospho-n-acetylenolpyruvylglucosamine Reductase, domain 2"/>
    <property type="match status" value="1"/>
</dbReference>
<dbReference type="InterPro" id="IPR016167">
    <property type="entry name" value="FAD-bd_PCMH_sub1"/>
</dbReference>
<dbReference type="PROSITE" id="PS51387">
    <property type="entry name" value="FAD_PCMH"/>
    <property type="match status" value="1"/>
</dbReference>
<proteinExistence type="inferred from homology"/>
<dbReference type="AlphaFoldDB" id="A0A2V1HVY7"/>
<dbReference type="InterPro" id="IPR036318">
    <property type="entry name" value="FAD-bd_PCMH-like_sf"/>
</dbReference>
<dbReference type="SUPFAM" id="SSF56176">
    <property type="entry name" value="FAD-binding/transporter-associated domain-like"/>
    <property type="match status" value="1"/>
</dbReference>
<keyword evidence="5" id="KW-0560">Oxidoreductase</keyword>
<organism evidence="7 8">
    <name type="scientific">Amnibacterium flavum</name>
    <dbReference type="NCBI Taxonomy" id="2173173"/>
    <lineage>
        <taxon>Bacteria</taxon>
        <taxon>Bacillati</taxon>
        <taxon>Actinomycetota</taxon>
        <taxon>Actinomycetes</taxon>
        <taxon>Micrococcales</taxon>
        <taxon>Microbacteriaceae</taxon>
        <taxon>Amnibacterium</taxon>
    </lineage>
</organism>
<evidence type="ECO:0000256" key="4">
    <source>
        <dbReference type="ARBA" id="ARBA00022827"/>
    </source>
</evidence>
<keyword evidence="4" id="KW-0274">FAD</keyword>
<name>A0A2V1HVY7_9MICO</name>
<dbReference type="Gene3D" id="3.40.462.20">
    <property type="match status" value="1"/>
</dbReference>
<accession>A0A2V1HVY7</accession>
<keyword evidence="3" id="KW-0285">Flavoprotein</keyword>
<dbReference type="EMBL" id="QEOP01000001">
    <property type="protein sequence ID" value="PVZ95230.1"/>
    <property type="molecule type" value="Genomic_DNA"/>
</dbReference>
<evidence type="ECO:0000256" key="1">
    <source>
        <dbReference type="ARBA" id="ARBA00001974"/>
    </source>
</evidence>
<dbReference type="InterPro" id="IPR016166">
    <property type="entry name" value="FAD-bd_PCMH"/>
</dbReference>
<evidence type="ECO:0000256" key="3">
    <source>
        <dbReference type="ARBA" id="ARBA00022630"/>
    </source>
</evidence>
<evidence type="ECO:0000313" key="7">
    <source>
        <dbReference type="EMBL" id="PVZ95230.1"/>
    </source>
</evidence>
<keyword evidence="8" id="KW-1185">Reference proteome</keyword>
<reference evidence="7 8" key="1">
    <citation type="submission" date="2018-05" db="EMBL/GenBank/DDBJ databases">
        <title>Amnibacterium sp. M8JJ-5, whole genome shotgun sequence.</title>
        <authorList>
            <person name="Tuo L."/>
        </authorList>
    </citation>
    <scope>NUCLEOTIDE SEQUENCE [LARGE SCALE GENOMIC DNA]</scope>
    <source>
        <strain evidence="7 8">M8JJ-5</strain>
    </source>
</reference>
<gene>
    <name evidence="7" type="ORF">DDQ50_01510</name>
</gene>
<dbReference type="InterPro" id="IPR050416">
    <property type="entry name" value="FAD-linked_Oxidoreductase"/>
</dbReference>
<dbReference type="Gene3D" id="3.30.465.10">
    <property type="match status" value="1"/>
</dbReference>
<feature type="domain" description="FAD-binding PCMH-type" evidence="6">
    <location>
        <begin position="31"/>
        <end position="202"/>
    </location>
</feature>
<dbReference type="Proteomes" id="UP000244893">
    <property type="component" value="Unassembled WGS sequence"/>
</dbReference>
<protein>
    <submittedName>
        <fullName evidence="7">FAD-linked oxidoreductase</fullName>
    </submittedName>
</protein>
<comment type="similarity">
    <text evidence="2">Belongs to the oxygen-dependent FAD-linked oxidoreductase family.</text>
</comment>
<dbReference type="PANTHER" id="PTHR42973">
    <property type="entry name" value="BINDING OXIDOREDUCTASE, PUTATIVE (AFU_ORTHOLOGUE AFUA_1G17690)-RELATED"/>
    <property type="match status" value="1"/>
</dbReference>
<comment type="caution">
    <text evidence="7">The sequence shown here is derived from an EMBL/GenBank/DDBJ whole genome shotgun (WGS) entry which is preliminary data.</text>
</comment>